<dbReference type="Gene3D" id="1.10.10.10">
    <property type="entry name" value="Winged helix-like DNA-binding domain superfamily/Winged helix DNA-binding domain"/>
    <property type="match status" value="1"/>
</dbReference>
<dbReference type="OrthoDB" id="1110759at2759"/>
<dbReference type="InterPro" id="IPR005818">
    <property type="entry name" value="Histone_H1/H5_H15"/>
</dbReference>
<dbReference type="SUPFAM" id="SSF46785">
    <property type="entry name" value="Winged helix' DNA-binding domain"/>
    <property type="match status" value="1"/>
</dbReference>
<keyword evidence="2" id="KW-0238">DNA-binding</keyword>
<feature type="region of interest" description="Disordered" evidence="4">
    <location>
        <begin position="1"/>
        <end position="46"/>
    </location>
</feature>
<dbReference type="GO" id="GO:0031492">
    <property type="term" value="F:nucleosomal DNA binding"/>
    <property type="evidence" value="ECO:0007669"/>
    <property type="project" value="TreeGrafter"/>
</dbReference>
<feature type="domain" description="H15" evidence="6">
    <location>
        <begin position="44"/>
        <end position="115"/>
    </location>
</feature>
<comment type="caution">
    <text evidence="7">The sequence shown here is derived from an EMBL/GenBank/DDBJ whole genome shotgun (WGS) entry which is preliminary data.</text>
</comment>
<dbReference type="GO" id="GO:0030261">
    <property type="term" value="P:chromosome condensation"/>
    <property type="evidence" value="ECO:0007669"/>
    <property type="project" value="TreeGrafter"/>
</dbReference>
<dbReference type="SMART" id="SM00526">
    <property type="entry name" value="H15"/>
    <property type="match status" value="1"/>
</dbReference>
<comment type="subcellular location">
    <subcellularLocation>
        <location evidence="1">Nucleus</location>
    </subcellularLocation>
</comment>
<gene>
    <name evidence="7" type="ORF">NCGR_LOCUS46188</name>
</gene>
<feature type="region of interest" description="Disordered" evidence="4">
    <location>
        <begin position="117"/>
        <end position="172"/>
    </location>
</feature>
<dbReference type="CDD" id="cd00073">
    <property type="entry name" value="H15"/>
    <property type="match status" value="1"/>
</dbReference>
<organism evidence="7 8">
    <name type="scientific">Miscanthus lutarioriparius</name>
    <dbReference type="NCBI Taxonomy" id="422564"/>
    <lineage>
        <taxon>Eukaryota</taxon>
        <taxon>Viridiplantae</taxon>
        <taxon>Streptophyta</taxon>
        <taxon>Embryophyta</taxon>
        <taxon>Tracheophyta</taxon>
        <taxon>Spermatophyta</taxon>
        <taxon>Magnoliopsida</taxon>
        <taxon>Liliopsida</taxon>
        <taxon>Poales</taxon>
        <taxon>Poaceae</taxon>
        <taxon>PACMAD clade</taxon>
        <taxon>Panicoideae</taxon>
        <taxon>Andropogonodae</taxon>
        <taxon>Andropogoneae</taxon>
        <taxon>Saccharinae</taxon>
        <taxon>Miscanthus</taxon>
    </lineage>
</organism>
<dbReference type="Proteomes" id="UP000604825">
    <property type="component" value="Unassembled WGS sequence"/>
</dbReference>
<evidence type="ECO:0000256" key="2">
    <source>
        <dbReference type="ARBA" id="ARBA00023125"/>
    </source>
</evidence>
<keyword evidence="5" id="KW-0472">Membrane</keyword>
<evidence type="ECO:0000256" key="1">
    <source>
        <dbReference type="ARBA" id="ARBA00004123"/>
    </source>
</evidence>
<name>A0A811QP67_9POAL</name>
<protein>
    <recommendedName>
        <fullName evidence="6">H15 domain-containing protein</fullName>
    </recommendedName>
</protein>
<keyword evidence="5" id="KW-1133">Transmembrane helix</keyword>
<dbReference type="PANTHER" id="PTHR11467">
    <property type="entry name" value="HISTONE H1"/>
    <property type="match status" value="1"/>
</dbReference>
<dbReference type="GO" id="GO:0000786">
    <property type="term" value="C:nucleosome"/>
    <property type="evidence" value="ECO:0007669"/>
    <property type="project" value="InterPro"/>
</dbReference>
<feature type="compositionally biased region" description="Basic and acidic residues" evidence="4">
    <location>
        <begin position="11"/>
        <end position="24"/>
    </location>
</feature>
<dbReference type="InterPro" id="IPR036388">
    <property type="entry name" value="WH-like_DNA-bd_sf"/>
</dbReference>
<dbReference type="GO" id="GO:0045910">
    <property type="term" value="P:negative regulation of DNA recombination"/>
    <property type="evidence" value="ECO:0007669"/>
    <property type="project" value="TreeGrafter"/>
</dbReference>
<dbReference type="EMBL" id="CAJGYO010000012">
    <property type="protein sequence ID" value="CAD6262863.1"/>
    <property type="molecule type" value="Genomic_DNA"/>
</dbReference>
<dbReference type="Pfam" id="PF00538">
    <property type="entry name" value="Linker_histone"/>
    <property type="match status" value="1"/>
</dbReference>
<evidence type="ECO:0000256" key="4">
    <source>
        <dbReference type="SAM" id="MobiDB-lite"/>
    </source>
</evidence>
<keyword evidence="5" id="KW-0812">Transmembrane</keyword>
<dbReference type="GO" id="GO:0005730">
    <property type="term" value="C:nucleolus"/>
    <property type="evidence" value="ECO:0007669"/>
    <property type="project" value="TreeGrafter"/>
</dbReference>
<dbReference type="PROSITE" id="PS51504">
    <property type="entry name" value="H15"/>
    <property type="match status" value="1"/>
</dbReference>
<reference evidence="7" key="1">
    <citation type="submission" date="2020-10" db="EMBL/GenBank/DDBJ databases">
        <authorList>
            <person name="Han B."/>
            <person name="Lu T."/>
            <person name="Zhao Q."/>
            <person name="Huang X."/>
            <person name="Zhao Y."/>
        </authorList>
    </citation>
    <scope>NUCLEOTIDE SEQUENCE</scope>
</reference>
<feature type="compositionally biased region" description="Basic and acidic residues" evidence="4">
    <location>
        <begin position="232"/>
        <end position="251"/>
    </location>
</feature>
<proteinExistence type="predicted"/>
<sequence length="601" mass="63477">MVTVVEVDAGQEAKRGKATDEEGQRTPPPQPLEVARKPRQPTPDHPPYCWMIGEAIDALAEDGGSSEDSISAFICARHPGVSPAHDRLLRHYLRKHVAEGIFVRTAAGRYERFPEENADEELPVEQAEAGSCRPASVEAKRGRGRPRRDGSPSTPPAGRKDGSAGAQWMTPPAGSSLTLAAAAKDSVPMSLVAVANKDGSQAPSLKPKRRRRLRRQGMATTTDSSGEAIVAGKKDGSEVPYTSDKEHEPPRELGLSILGDCSAASTMDKACTEVSPTTPPVGGDQPLDLALVNTTEVPVPEPAPTPMPAMDKDGGQTLDLALVTTTEVPVPEPAPTPTPAMDKDGGQPLDPALVTTTTEVPVSEPAPTPAMDKDGNDASSIVNKNESIWTTPTAPKPGSQACKLALMAAAAAGFVPVLVANKKGGRNEAPSATYKDVLQPRKAGSAPTARKKAGGKALSDTPKGRRRQHKSAAVATGDRSALTPGKKLGCKVSFASPKLTPVIAGGGPTPASVADQGGKEASAALKQHGQPRKLYPVTADEFQMIRGLFCSRCLLRRWQHQTRSSKTWVPEAYAEHLLNAMRMMITLVCAFLINFSVFSFN</sequence>
<keyword evidence="3" id="KW-0539">Nucleus</keyword>
<evidence type="ECO:0000313" key="7">
    <source>
        <dbReference type="EMBL" id="CAD6262863.1"/>
    </source>
</evidence>
<evidence type="ECO:0000256" key="5">
    <source>
        <dbReference type="SAM" id="Phobius"/>
    </source>
</evidence>
<accession>A0A811QP67</accession>
<evidence type="ECO:0000256" key="3">
    <source>
        <dbReference type="ARBA" id="ARBA00023242"/>
    </source>
</evidence>
<feature type="region of interest" description="Disordered" evidence="4">
    <location>
        <begin position="328"/>
        <end position="347"/>
    </location>
</feature>
<dbReference type="GO" id="GO:0006334">
    <property type="term" value="P:nucleosome assembly"/>
    <property type="evidence" value="ECO:0007669"/>
    <property type="project" value="InterPro"/>
</dbReference>
<feature type="compositionally biased region" description="Basic residues" evidence="4">
    <location>
        <begin position="206"/>
        <end position="215"/>
    </location>
</feature>
<feature type="region of interest" description="Disordered" evidence="4">
    <location>
        <begin position="194"/>
        <end position="252"/>
    </location>
</feature>
<keyword evidence="8" id="KW-1185">Reference proteome</keyword>
<dbReference type="PANTHER" id="PTHR11467:SF109">
    <property type="entry name" value="H15 DOMAIN-CONTAINING PROTEIN"/>
    <property type="match status" value="1"/>
</dbReference>
<dbReference type="InterPro" id="IPR036390">
    <property type="entry name" value="WH_DNA-bd_sf"/>
</dbReference>
<dbReference type="AlphaFoldDB" id="A0A811QP67"/>
<evidence type="ECO:0000259" key="6">
    <source>
        <dbReference type="PROSITE" id="PS51504"/>
    </source>
</evidence>
<feature type="region of interest" description="Disordered" evidence="4">
    <location>
        <begin position="424"/>
        <end position="480"/>
    </location>
</feature>
<dbReference type="GO" id="GO:0003690">
    <property type="term" value="F:double-stranded DNA binding"/>
    <property type="evidence" value="ECO:0007669"/>
    <property type="project" value="TreeGrafter"/>
</dbReference>
<evidence type="ECO:0000313" key="8">
    <source>
        <dbReference type="Proteomes" id="UP000604825"/>
    </source>
</evidence>
<feature type="transmembrane region" description="Helical" evidence="5">
    <location>
        <begin position="583"/>
        <end position="600"/>
    </location>
</feature>